<reference evidence="5 6" key="1">
    <citation type="submission" date="2020-06" db="EMBL/GenBank/DDBJ databases">
        <title>Genomic analysis of Salicibibacter sp. NKC5-3.</title>
        <authorList>
            <person name="Oh Y.J."/>
        </authorList>
    </citation>
    <scope>NUCLEOTIDE SEQUENCE [LARGE SCALE GENOMIC DNA]</scope>
    <source>
        <strain evidence="5 6">NKC5-3</strain>
    </source>
</reference>
<dbReference type="Gene3D" id="2.60.40.2240">
    <property type="entry name" value="Acyl-CoA thioester hydrolase/BAAT N-terminal domain"/>
    <property type="match status" value="1"/>
</dbReference>
<name>A0A7T6Z663_9BACI</name>
<gene>
    <name evidence="5" type="ORF">HUG15_17025</name>
</gene>
<dbReference type="GO" id="GO:0006637">
    <property type="term" value="P:acyl-CoA metabolic process"/>
    <property type="evidence" value="ECO:0007669"/>
    <property type="project" value="InterPro"/>
</dbReference>
<sequence>MKERPAIIIDKLHSYIDEEIHIKVINCEPNEMITLKAKMLDDEGKNFESEATFQTNKDGVVSVSHDKPVKGSYNDIDSFGLFWSMEERHSKHGDFFDKQNASSVSVDLSLEISEKTLNTAKITRHFYREDIKKEVIKSNEFTAVLYHPAKEGTYPGVLLLGGSDGGYLESAAALLASYGYMVLSLAYFGTQNVPDNLERIPLEYFEKATQWLKKHPFVNQQVSVIGFSRGGELALLLGATYDEYKAVIAVSPSSYVTSGMKNSTFAPIPSWTFNGQDLPYMKFSYPPSMIFSTFFNWIFKRPSSFLSIWSRTMKDEKKIEDARIRVENIHASVLTISGSDDQLWPSEKFIKMMEKRLSNHHYQHKHLFYEAAGHFLAFPYSFPSIPSNIIMQLGKGMAINFGGTKSANARATIDGWGKIKEFLKQSMHE</sequence>
<dbReference type="Pfam" id="PF08840">
    <property type="entry name" value="BAAT_C"/>
    <property type="match status" value="1"/>
</dbReference>
<dbReference type="Gene3D" id="3.40.50.1820">
    <property type="entry name" value="alpha/beta hydrolase"/>
    <property type="match status" value="1"/>
</dbReference>
<dbReference type="AlphaFoldDB" id="A0A7T6Z663"/>
<dbReference type="GO" id="GO:0006631">
    <property type="term" value="P:fatty acid metabolic process"/>
    <property type="evidence" value="ECO:0007669"/>
    <property type="project" value="TreeGrafter"/>
</dbReference>
<dbReference type="PANTHER" id="PTHR10824">
    <property type="entry name" value="ACYL-COENZYME A THIOESTERASE-RELATED"/>
    <property type="match status" value="1"/>
</dbReference>
<keyword evidence="6" id="KW-1185">Reference proteome</keyword>
<dbReference type="InterPro" id="IPR042490">
    <property type="entry name" value="Thio_Ohase/BAAT_N"/>
</dbReference>
<feature type="active site" description="Charge relay system" evidence="2">
    <location>
        <position position="374"/>
    </location>
</feature>
<dbReference type="InterPro" id="IPR006862">
    <property type="entry name" value="Thio_Ohase/aa_AcTrfase"/>
</dbReference>
<comment type="similarity">
    <text evidence="1">Belongs to the C/M/P thioester hydrolase family.</text>
</comment>
<evidence type="ECO:0000256" key="2">
    <source>
        <dbReference type="PIRSR" id="PIRSR016521-1"/>
    </source>
</evidence>
<evidence type="ECO:0000313" key="6">
    <source>
        <dbReference type="Proteomes" id="UP000595823"/>
    </source>
</evidence>
<feature type="domain" description="BAAT/Acyl-CoA thioester hydrolase C-terminal" evidence="4">
    <location>
        <begin position="200"/>
        <end position="427"/>
    </location>
</feature>
<feature type="active site" description="Charge relay system" evidence="2">
    <location>
        <position position="341"/>
    </location>
</feature>
<dbReference type="EMBL" id="CP054705">
    <property type="protein sequence ID" value="QQK77111.1"/>
    <property type="molecule type" value="Genomic_DNA"/>
</dbReference>
<dbReference type="KEGG" id="scia:HUG15_17025"/>
<evidence type="ECO:0000259" key="3">
    <source>
        <dbReference type="Pfam" id="PF04775"/>
    </source>
</evidence>
<dbReference type="RefSeq" id="WP_200124236.1">
    <property type="nucleotide sequence ID" value="NZ_CP054705.1"/>
</dbReference>
<organism evidence="5 6">
    <name type="scientific">Salicibibacter cibarius</name>
    <dbReference type="NCBI Taxonomy" id="2743000"/>
    <lineage>
        <taxon>Bacteria</taxon>
        <taxon>Bacillati</taxon>
        <taxon>Bacillota</taxon>
        <taxon>Bacilli</taxon>
        <taxon>Bacillales</taxon>
        <taxon>Bacillaceae</taxon>
        <taxon>Salicibibacter</taxon>
    </lineage>
</organism>
<dbReference type="SUPFAM" id="SSF53474">
    <property type="entry name" value="alpha/beta-Hydrolases"/>
    <property type="match status" value="1"/>
</dbReference>
<accession>A0A7T6Z663</accession>
<evidence type="ECO:0000259" key="4">
    <source>
        <dbReference type="Pfam" id="PF08840"/>
    </source>
</evidence>
<dbReference type="GO" id="GO:0047617">
    <property type="term" value="F:fatty acyl-CoA hydrolase activity"/>
    <property type="evidence" value="ECO:0007669"/>
    <property type="project" value="TreeGrafter"/>
</dbReference>
<evidence type="ECO:0000313" key="5">
    <source>
        <dbReference type="EMBL" id="QQK77111.1"/>
    </source>
</evidence>
<dbReference type="InterPro" id="IPR029058">
    <property type="entry name" value="AB_hydrolase_fold"/>
</dbReference>
<protein>
    <submittedName>
        <fullName evidence="5">Acyl-CoA thioesterase/BAAT N-terminal domain-containing protein</fullName>
    </submittedName>
</protein>
<dbReference type="Proteomes" id="UP000595823">
    <property type="component" value="Chromosome"/>
</dbReference>
<dbReference type="InterPro" id="IPR014940">
    <property type="entry name" value="BAAT_C"/>
</dbReference>
<proteinExistence type="inferred from homology"/>
<feature type="active site" description="Charge relay system" evidence="2">
    <location>
        <position position="228"/>
    </location>
</feature>
<evidence type="ECO:0000256" key="1">
    <source>
        <dbReference type="ARBA" id="ARBA00006538"/>
    </source>
</evidence>
<dbReference type="Pfam" id="PF04775">
    <property type="entry name" value="Bile_Hydr_Trans"/>
    <property type="match status" value="1"/>
</dbReference>
<dbReference type="InterPro" id="IPR016662">
    <property type="entry name" value="Acyl-CoA_thioEstase_long-chain"/>
</dbReference>
<dbReference type="PANTHER" id="PTHR10824:SF4">
    <property type="entry name" value="ACYL-COENZYME A THIOESTERASE 1-LIKE"/>
    <property type="match status" value="1"/>
</dbReference>
<feature type="domain" description="Acyl-CoA thioester hydrolase/bile acid-CoA amino acid N-acetyltransferase" evidence="3">
    <location>
        <begin position="17"/>
        <end position="137"/>
    </location>
</feature>
<dbReference type="PIRSF" id="PIRSF016521">
    <property type="entry name" value="Acyl-CoA_hydro"/>
    <property type="match status" value="1"/>
</dbReference>